<evidence type="ECO:0008006" key="4">
    <source>
        <dbReference type="Google" id="ProtNLM"/>
    </source>
</evidence>
<evidence type="ECO:0000256" key="1">
    <source>
        <dbReference type="SAM" id="SignalP"/>
    </source>
</evidence>
<keyword evidence="1" id="KW-0732">Signal</keyword>
<proteinExistence type="predicted"/>
<gene>
    <name evidence="2" type="ORF">HAL01_19920</name>
</gene>
<protein>
    <recommendedName>
        <fullName evidence="4">Lipoprotein</fullName>
    </recommendedName>
</protein>
<dbReference type="Proteomes" id="UP000321400">
    <property type="component" value="Unassembled WGS sequence"/>
</dbReference>
<reference evidence="2 3" key="1">
    <citation type="submission" date="2019-07" db="EMBL/GenBank/DDBJ databases">
        <title>Whole genome shotgun sequence of Halolactibacillus alkaliphilus NBRC 103919.</title>
        <authorList>
            <person name="Hosoyama A."/>
            <person name="Uohara A."/>
            <person name="Ohji S."/>
            <person name="Ichikawa N."/>
        </authorList>
    </citation>
    <scope>NUCLEOTIDE SEQUENCE [LARGE SCALE GENOMIC DNA]</scope>
    <source>
        <strain evidence="2 3">NBRC 103919</strain>
    </source>
</reference>
<name>A0A511X3K1_9BACI</name>
<sequence length="243" mass="27986">MRKLLLFMLTILVTVLLAGCNDTDAIVVEEQTDPNASEQTELIEETIRDEKVEMIEFHLIDEIVKLNLKNFPIIDHYLAQHKNRQTAIDEMTLAPLDTTKKSLYLLTFAIKDQDASFLLIDTSKQRSALIQDQVALVDFYTIDNQTLLFQFKKRDVNDDLLRHQLLAFNAEAFKTVDLITDSELVEVETFHRFHWPIIDLNIANDGTINITLPQVEEPTVDALATWRETEEQAEDLITLTLKD</sequence>
<comment type="caution">
    <text evidence="2">The sequence shown here is derived from an EMBL/GenBank/DDBJ whole genome shotgun (WGS) entry which is preliminary data.</text>
</comment>
<dbReference type="AlphaFoldDB" id="A0A511X3K1"/>
<evidence type="ECO:0000313" key="3">
    <source>
        <dbReference type="Proteomes" id="UP000321400"/>
    </source>
</evidence>
<keyword evidence="3" id="KW-1185">Reference proteome</keyword>
<dbReference type="PROSITE" id="PS51257">
    <property type="entry name" value="PROKAR_LIPOPROTEIN"/>
    <property type="match status" value="1"/>
</dbReference>
<accession>A0A511X3K1</accession>
<dbReference type="RefSeq" id="WP_146876968.1">
    <property type="nucleotide sequence ID" value="NZ_BJYE01000031.1"/>
</dbReference>
<feature type="signal peptide" evidence="1">
    <location>
        <begin position="1"/>
        <end position="18"/>
    </location>
</feature>
<feature type="chain" id="PRO_5039509002" description="Lipoprotein" evidence="1">
    <location>
        <begin position="19"/>
        <end position="243"/>
    </location>
</feature>
<dbReference type="STRING" id="442899.SAMN05720591_1288"/>
<evidence type="ECO:0000313" key="2">
    <source>
        <dbReference type="EMBL" id="GEN57528.1"/>
    </source>
</evidence>
<organism evidence="2 3">
    <name type="scientific">Halolactibacillus alkaliphilus</name>
    <dbReference type="NCBI Taxonomy" id="442899"/>
    <lineage>
        <taxon>Bacteria</taxon>
        <taxon>Bacillati</taxon>
        <taxon>Bacillota</taxon>
        <taxon>Bacilli</taxon>
        <taxon>Bacillales</taxon>
        <taxon>Bacillaceae</taxon>
        <taxon>Halolactibacillus</taxon>
    </lineage>
</organism>
<dbReference type="EMBL" id="BJYE01000031">
    <property type="protein sequence ID" value="GEN57528.1"/>
    <property type="molecule type" value="Genomic_DNA"/>
</dbReference>